<comment type="subcellular location">
    <subcellularLocation>
        <location evidence="1">Membrane</location>
        <topology evidence="1">Multi-pass membrane protein</topology>
    </subcellularLocation>
</comment>
<dbReference type="Proteomes" id="UP000279236">
    <property type="component" value="Unassembled WGS sequence"/>
</dbReference>
<dbReference type="PANTHER" id="PTHR11785:SF353">
    <property type="entry name" value="METHIONINE TRANSPORTER (EUROFUNG)"/>
    <property type="match status" value="1"/>
</dbReference>
<keyword evidence="7" id="KW-1185">Reference proteome</keyword>
<feature type="transmembrane region" description="Helical" evidence="5">
    <location>
        <begin position="417"/>
        <end position="442"/>
    </location>
</feature>
<evidence type="ECO:0000256" key="1">
    <source>
        <dbReference type="ARBA" id="ARBA00004141"/>
    </source>
</evidence>
<dbReference type="STRING" id="105984.A0A427Y1L8"/>
<evidence type="ECO:0000256" key="5">
    <source>
        <dbReference type="SAM" id="Phobius"/>
    </source>
</evidence>
<evidence type="ECO:0000313" key="7">
    <source>
        <dbReference type="Proteomes" id="UP000279236"/>
    </source>
</evidence>
<sequence length="575" mass="62696">MSSSEKSSFKDIPESPTVEEVFAPQFLAADGYEFVGEKGGNNAGATYQDVSGAPVETHSPLGYKVGKWTALFLNITMLIGTGIFSTPSTILAGTGSVGLALIYWVIGLFISLAGISVYLELMSYFPSRSGAEVVYLEQAFPRPKHFFPAAFAAQAIILSFNSSNALVLSQYIFKLANHTATAWQLKGVAIAGFTVIVLIPVFSTNWSLRIINGLGIVKLGTLLFISITGFVVLGGHSSKVPDPHANFRNSFEGTSNDAYALSNALVSIIFSYGGFNNSFNLANEVKNPVRTIKRTANAAVFVVFVLYLLVNIAYFAALPKAAILASSQTTATLFFKTLFGERAAQGLTILPVLSAGSNILAVIVGEARIIREVGRQGVLPFQKFWVSTKPFGTPLGPFAVIWTMTTIMILAPPAGDAFNFIVALQNYPSSFFLSLMTAGLFFIRRQRKHLNLPPSQYRSWSWVVVFYLLSKIYLLVMPWVPPAGGINASSFHFFYGASSLTGLGIIGLSGLYYVVWAIILPKWGKYEVRQRVAINEDGSAAHEIIKVPKDEVDEWDAKHDPSGRSLNENEYRVYL</sequence>
<feature type="transmembrane region" description="Helical" evidence="5">
    <location>
        <begin position="493"/>
        <end position="520"/>
    </location>
</feature>
<name>A0A427Y1L8_9TREE</name>
<feature type="transmembrane region" description="Helical" evidence="5">
    <location>
        <begin position="101"/>
        <end position="125"/>
    </location>
</feature>
<dbReference type="Pfam" id="PF13520">
    <property type="entry name" value="AA_permease_2"/>
    <property type="match status" value="1"/>
</dbReference>
<feature type="transmembrane region" description="Helical" evidence="5">
    <location>
        <begin position="391"/>
        <end position="411"/>
    </location>
</feature>
<protein>
    <recommendedName>
        <fullName evidence="8">High affinity methionine permease</fullName>
    </recommendedName>
</protein>
<dbReference type="AlphaFoldDB" id="A0A427Y1L8"/>
<dbReference type="OrthoDB" id="5982228at2759"/>
<evidence type="ECO:0008006" key="8">
    <source>
        <dbReference type="Google" id="ProtNLM"/>
    </source>
</evidence>
<dbReference type="GO" id="GO:0016020">
    <property type="term" value="C:membrane"/>
    <property type="evidence" value="ECO:0007669"/>
    <property type="project" value="UniProtKB-SubCell"/>
</dbReference>
<dbReference type="InterPro" id="IPR050598">
    <property type="entry name" value="AminoAcid_Transporter"/>
</dbReference>
<keyword evidence="3 5" id="KW-1133">Transmembrane helix</keyword>
<feature type="transmembrane region" description="Helical" evidence="5">
    <location>
        <begin position="462"/>
        <end position="481"/>
    </location>
</feature>
<feature type="transmembrane region" description="Helical" evidence="5">
    <location>
        <begin position="296"/>
        <end position="317"/>
    </location>
</feature>
<organism evidence="6 7">
    <name type="scientific">Apiotrichum porosum</name>
    <dbReference type="NCBI Taxonomy" id="105984"/>
    <lineage>
        <taxon>Eukaryota</taxon>
        <taxon>Fungi</taxon>
        <taxon>Dikarya</taxon>
        <taxon>Basidiomycota</taxon>
        <taxon>Agaricomycotina</taxon>
        <taxon>Tremellomycetes</taxon>
        <taxon>Trichosporonales</taxon>
        <taxon>Trichosporonaceae</taxon>
        <taxon>Apiotrichum</taxon>
    </lineage>
</organism>
<evidence type="ECO:0000256" key="2">
    <source>
        <dbReference type="ARBA" id="ARBA00022692"/>
    </source>
</evidence>
<comment type="caution">
    <text evidence="6">The sequence shown here is derived from an EMBL/GenBank/DDBJ whole genome shotgun (WGS) entry which is preliminary data.</text>
</comment>
<evidence type="ECO:0000313" key="6">
    <source>
        <dbReference type="EMBL" id="RSH85044.1"/>
    </source>
</evidence>
<keyword evidence="4 5" id="KW-0472">Membrane</keyword>
<dbReference type="RefSeq" id="XP_028478492.1">
    <property type="nucleotide sequence ID" value="XM_028622040.1"/>
</dbReference>
<feature type="transmembrane region" description="Helical" evidence="5">
    <location>
        <begin position="185"/>
        <end position="204"/>
    </location>
</feature>
<dbReference type="Gene3D" id="1.20.1740.10">
    <property type="entry name" value="Amino acid/polyamine transporter I"/>
    <property type="match status" value="1"/>
</dbReference>
<gene>
    <name evidence="6" type="ORF">EHS24_006632</name>
</gene>
<feature type="transmembrane region" description="Helical" evidence="5">
    <location>
        <begin position="71"/>
        <end position="95"/>
    </location>
</feature>
<feature type="transmembrane region" description="Helical" evidence="5">
    <location>
        <begin position="349"/>
        <end position="370"/>
    </location>
</feature>
<feature type="transmembrane region" description="Helical" evidence="5">
    <location>
        <begin position="258"/>
        <end position="275"/>
    </location>
</feature>
<dbReference type="GO" id="GO:0015179">
    <property type="term" value="F:L-amino acid transmembrane transporter activity"/>
    <property type="evidence" value="ECO:0007669"/>
    <property type="project" value="TreeGrafter"/>
</dbReference>
<evidence type="ECO:0000256" key="4">
    <source>
        <dbReference type="ARBA" id="ARBA00023136"/>
    </source>
</evidence>
<proteinExistence type="predicted"/>
<dbReference type="InterPro" id="IPR002293">
    <property type="entry name" value="AA/rel_permease1"/>
</dbReference>
<feature type="transmembrane region" description="Helical" evidence="5">
    <location>
        <begin position="146"/>
        <end position="173"/>
    </location>
</feature>
<dbReference type="PIRSF" id="PIRSF006060">
    <property type="entry name" value="AA_transporter"/>
    <property type="match status" value="1"/>
</dbReference>
<evidence type="ECO:0000256" key="3">
    <source>
        <dbReference type="ARBA" id="ARBA00022989"/>
    </source>
</evidence>
<reference evidence="6 7" key="1">
    <citation type="submission" date="2018-11" db="EMBL/GenBank/DDBJ databases">
        <title>Genome sequence of Apiotrichum porosum DSM 27194.</title>
        <authorList>
            <person name="Aliyu H."/>
            <person name="Gorte O."/>
            <person name="Ochsenreither K."/>
        </authorList>
    </citation>
    <scope>NUCLEOTIDE SEQUENCE [LARGE SCALE GENOMIC DNA]</scope>
    <source>
        <strain evidence="6 7">DSM 27194</strain>
    </source>
</reference>
<keyword evidence="2 5" id="KW-0812">Transmembrane</keyword>
<dbReference type="GeneID" id="39591175"/>
<accession>A0A427Y1L8</accession>
<feature type="transmembrane region" description="Helical" evidence="5">
    <location>
        <begin position="216"/>
        <end position="238"/>
    </location>
</feature>
<dbReference type="EMBL" id="RSCE01000003">
    <property type="protein sequence ID" value="RSH85044.1"/>
    <property type="molecule type" value="Genomic_DNA"/>
</dbReference>
<dbReference type="PANTHER" id="PTHR11785">
    <property type="entry name" value="AMINO ACID TRANSPORTER"/>
    <property type="match status" value="1"/>
</dbReference>